<comment type="caution">
    <text evidence="23">The sequence shown here is derived from an EMBL/GenBank/DDBJ whole genome shotgun (WGS) entry which is preliminary data.</text>
</comment>
<sequence length="1595" mass="182162">MCVELQSAANCALLLNPGSTMSAEHLAQENIWFDKYRYDDAERRYYEQMNGPVSSTPAGRTQTAQENGANTILQDIARARENIQKSLAGSAGCTAGEQSELVSRINSLELENRSLYSVVEDLRLAISKLETRVSQLEKSPAGDRPTLAAAAAPPCTKLCVFSAGMDCLVVPDDDDDIDLFGSDDEEEDAEAARIREERLQQYAAKKSKKPVLIAKSSILLDVKPWDDETDMVKMEECVRSVQADGLLWGSSKLVPVGYGIKKLQIQCVVEDDKVGTDMLEEEITKFEDLFTVPYAYLKSGQHRDEAVFELFFRENPFGGEFSLFSGLADCLLFLKNFRSGVLNICASCTTSRSGLDWTAGTSVGSQSNIPVLQLQVAELQSLLIVGSNNISEKSLLKMNGWMSLARVGTNSNGCLEDTANGTVPSSTLRMLDWGESGARVLRSLDMGTVMTLFYQKKSQRPEKRTFQVKQETRQIIWSRNRDKIEGEIDIREIKEIRLGKSSRDFDRYPEEVRKLDFSQCFIILYGMEFRLKTLSVAEARSELSFTHFTQLYKNLMFDAQKSIIDQLELSFPLRNVDRPELCQITLYDFQKFLQLDQKEGWASDLSRFLTFLLSKENMIVERGGGQVRLEEMKHPLSQYWISSSHNTYLTGDQFSSESSLEAYARCLRMGCRCIELDCWDGPDDLPIIYHGHTLTSKIKFLDVLYTIKEQAFVTSEFPVILSIEDHCSVVQQRNMASLFKKVFGDMLLTKPVDINADELPSPYQLRRKIIIKNWSPHYFVLTSNKIYYSEETSRYQSTDEEEEEEHKEESNNNELHFNEKWFHGKLGGGRDGRQIAEKLLHEYCGESGGKDGTFLVRESETFVGDFTLSFWRSSRVQHCRIHSRQEAGVTKFYLTDNLVFDSLYSLICHYREVPLRCNEFEMRLSDPVPQPNAHESKEWFHANLSRLQAEHMLMRVPRDGAFLVRKRSEPNSFAISFRAEGKIKHCRIQQEGRLFMLGSSAEFESLLDLISYYEKHPLYRKMRLRYPINEETLEKMGTTELDYGALYEVRTPHFYVEANKMPTARCTVKALYDYRAQREDELSFPKQAIILNVDKQEGGCPLCLIPQALFHSAGLLFIGMFVFSPPSPQSVENSPLGNFLKGFIDVPTCHMLDVAADSLEDLNDWVAKIREATQNADARMQEGKQMERRKKIALELSELVVYCRPVPFDEDKIGTDKAYYRDMSSFPETKAEKYANRSKGKKFLQYNRRQLSRVYPRGQRLDSSNYDPLPMWLCGSQLVALNFQTPDKPMQLNQALFTLGGRSGYVLQPDILREDSFDPFDKSSLKPVEPITVQLQILGARHLPKNGRSIVCPFVEVEVCGAEYDSSKCKTDVVADNGLNPVWLQKPFVLDINNPDFCFLRFVVYEEDMFSDPNFLAQAVFPVKELKTGYRSVPLKNSYSEDLEMASLLVHIEIVNAKEEDEENLYSSIQQLRDRTSELSSQVSSFERSNACDQRYQQRVDELRAAQEQLTELTEARTRRPPQTPADHHSPQQTNADHHRPLLTIRPQQTTAAHHRPPQTPADHHRPLLTITDPHRPLLTITDPSRSMQTITDHC</sequence>
<dbReference type="InterPro" id="IPR018940">
    <property type="entry name" value="EF-1_beta_acid_region_euk"/>
</dbReference>
<dbReference type="Pfam" id="PF00017">
    <property type="entry name" value="SH2"/>
    <property type="match status" value="2"/>
</dbReference>
<dbReference type="SUPFAM" id="SSF55550">
    <property type="entry name" value="SH2 domain"/>
    <property type="match status" value="2"/>
</dbReference>
<dbReference type="PROSITE" id="PS00824">
    <property type="entry name" value="EF1BD_1"/>
    <property type="match status" value="1"/>
</dbReference>
<feature type="region of interest" description="Disordered" evidence="19">
    <location>
        <begin position="1513"/>
        <end position="1595"/>
    </location>
</feature>
<dbReference type="FunFam" id="3.30.505.10:FF:000011">
    <property type="entry name" value="1-phosphatidylinositol 4,5-bisphosphate phosphodiesterase gamma"/>
    <property type="match status" value="1"/>
</dbReference>
<keyword evidence="24" id="KW-1185">Reference proteome</keyword>
<evidence type="ECO:0000256" key="14">
    <source>
        <dbReference type="ARBA" id="ARBA00023224"/>
    </source>
</evidence>
<dbReference type="FunFam" id="3.20.20.190:FF:000007">
    <property type="entry name" value="1-phosphatidylinositol 4,5-bisphosphate phosphodiesterase gamma"/>
    <property type="match status" value="1"/>
</dbReference>
<evidence type="ECO:0000256" key="12">
    <source>
        <dbReference type="ARBA" id="ARBA00022999"/>
    </source>
</evidence>
<evidence type="ECO:0000256" key="17">
    <source>
        <dbReference type="PROSITE-ProRule" id="PRU00191"/>
    </source>
</evidence>
<dbReference type="InterPro" id="IPR001452">
    <property type="entry name" value="SH3_domain"/>
</dbReference>
<evidence type="ECO:0000256" key="11">
    <source>
        <dbReference type="ARBA" id="ARBA00022963"/>
    </source>
</evidence>
<keyword evidence="6" id="KW-0677">Repeat</keyword>
<keyword evidence="13 18" id="KW-0443">Lipid metabolism</keyword>
<keyword evidence="15" id="KW-0449">Lipoprotein</keyword>
<dbReference type="InterPro" id="IPR014038">
    <property type="entry name" value="EF1B_bsu/dsu_GNE"/>
</dbReference>
<evidence type="ECO:0000256" key="8">
    <source>
        <dbReference type="ARBA" id="ARBA00022801"/>
    </source>
</evidence>
<evidence type="ECO:0000313" key="24">
    <source>
        <dbReference type="Proteomes" id="UP000289886"/>
    </source>
</evidence>
<feature type="domain" description="SH2" evidence="20">
    <location>
        <begin position="821"/>
        <end position="928"/>
    </location>
</feature>
<dbReference type="GO" id="GO:0051209">
    <property type="term" value="P:release of sequestered calcium ion into cytosol"/>
    <property type="evidence" value="ECO:0007669"/>
    <property type="project" value="TreeGrafter"/>
</dbReference>
<dbReference type="InterPro" id="IPR000980">
    <property type="entry name" value="SH2"/>
</dbReference>
<evidence type="ECO:0000256" key="5">
    <source>
        <dbReference type="ARBA" id="ARBA00022553"/>
    </source>
</evidence>
<dbReference type="InterPro" id="IPR001711">
    <property type="entry name" value="PLipase_C_Pinositol-sp_Y"/>
</dbReference>
<reference evidence="23 24" key="1">
    <citation type="submission" date="2019-01" db="EMBL/GenBank/DDBJ databases">
        <title>Draft Genome and Complete Hox-Cluster Characterization of the Sterlet Sturgeon (Acipenser ruthenus).</title>
        <authorList>
            <person name="Wei Q."/>
        </authorList>
    </citation>
    <scope>NUCLEOTIDE SEQUENCE [LARGE SCALE GENOMIC DNA]</scope>
    <source>
        <strain evidence="23">WHYD16114868_AA</strain>
        <tissue evidence="23">Blood</tissue>
    </source>
</reference>
<dbReference type="Gene3D" id="3.20.20.190">
    <property type="entry name" value="Phosphatidylinositol (PI) phosphodiesterase"/>
    <property type="match status" value="2"/>
</dbReference>
<feature type="compositionally biased region" description="Polar residues" evidence="19">
    <location>
        <begin position="1582"/>
        <end position="1595"/>
    </location>
</feature>
<keyword evidence="7" id="KW-0251">Elongation factor</keyword>
<dbReference type="CDD" id="cd10341">
    <property type="entry name" value="SH2_N-SH2_PLC_gamma_like"/>
    <property type="match status" value="1"/>
</dbReference>
<dbReference type="GO" id="GO:0003746">
    <property type="term" value="F:translation elongation factor activity"/>
    <property type="evidence" value="ECO:0007669"/>
    <property type="project" value="UniProtKB-KW"/>
</dbReference>
<dbReference type="SUPFAM" id="SSF50044">
    <property type="entry name" value="SH3-domain"/>
    <property type="match status" value="1"/>
</dbReference>
<comment type="similarity">
    <text evidence="2">Belongs to the EF-1-beta/EF-1-delta family.</text>
</comment>
<dbReference type="InterPro" id="IPR057061">
    <property type="entry name" value="PLCG_EF-hand_2"/>
</dbReference>
<evidence type="ECO:0000256" key="3">
    <source>
        <dbReference type="ARBA" id="ARBA00012368"/>
    </source>
</evidence>
<dbReference type="GO" id="GO:0032587">
    <property type="term" value="C:ruffle membrane"/>
    <property type="evidence" value="ECO:0007669"/>
    <property type="project" value="TreeGrafter"/>
</dbReference>
<evidence type="ECO:0000256" key="2">
    <source>
        <dbReference type="ARBA" id="ARBA00007411"/>
    </source>
</evidence>
<evidence type="ECO:0000256" key="13">
    <source>
        <dbReference type="ARBA" id="ARBA00023098"/>
    </source>
</evidence>
<dbReference type="Pfam" id="PF23583">
    <property type="entry name" value="EF_HAND_2_PLCG"/>
    <property type="match status" value="1"/>
</dbReference>
<dbReference type="PRINTS" id="PR00390">
    <property type="entry name" value="PHPHLIPASEC"/>
</dbReference>
<dbReference type="PROSITE" id="PS50004">
    <property type="entry name" value="C2"/>
    <property type="match status" value="1"/>
</dbReference>
<dbReference type="SMART" id="SM00239">
    <property type="entry name" value="C2"/>
    <property type="match status" value="1"/>
</dbReference>
<evidence type="ECO:0000259" key="20">
    <source>
        <dbReference type="PROSITE" id="PS50001"/>
    </source>
</evidence>
<dbReference type="FunFam" id="3.20.20.190:FF:000004">
    <property type="entry name" value="1-phosphatidylinositol 4,5-bisphosphate phosphodiesterase gamma"/>
    <property type="match status" value="1"/>
</dbReference>
<evidence type="ECO:0000256" key="19">
    <source>
        <dbReference type="SAM" id="MobiDB-lite"/>
    </source>
</evidence>
<keyword evidence="4" id="KW-0728">SH3 domain</keyword>
<dbReference type="SUPFAM" id="SSF54675">
    <property type="entry name" value="Nicotinate/Quinolinate PRTase N-terminal domain-like"/>
    <property type="match status" value="1"/>
</dbReference>
<dbReference type="GO" id="GO:0046488">
    <property type="term" value="P:phosphatidylinositol metabolic process"/>
    <property type="evidence" value="ECO:0007669"/>
    <property type="project" value="TreeGrafter"/>
</dbReference>
<name>A0A444TW03_ACIRT</name>
<dbReference type="Pfam" id="PF00736">
    <property type="entry name" value="EF1_GNE"/>
    <property type="match status" value="1"/>
</dbReference>
<dbReference type="InterPro" id="IPR036219">
    <property type="entry name" value="eEF-1beta-like_sf"/>
</dbReference>
<dbReference type="GO" id="GO:0004435">
    <property type="term" value="F:phosphatidylinositol-4,5-bisphosphate phospholipase C activity"/>
    <property type="evidence" value="ECO:0007669"/>
    <property type="project" value="UniProtKB-EC"/>
</dbReference>
<dbReference type="FunFam" id="3.30.70.60:FF:000001">
    <property type="entry name" value="Elongation factor 1-beta 1 like"/>
    <property type="match status" value="1"/>
</dbReference>
<proteinExistence type="inferred from homology"/>
<dbReference type="PRINTS" id="PR00401">
    <property type="entry name" value="SH2DOMAIN"/>
</dbReference>
<keyword evidence="11 18" id="KW-0442">Lipid degradation</keyword>
<protein>
    <recommendedName>
        <fullName evidence="3 18">Phosphoinositide phospholipase C</fullName>
        <ecNumber evidence="3 18">3.1.4.11</ecNumber>
    </recommendedName>
</protein>
<dbReference type="Gene3D" id="2.30.30.40">
    <property type="entry name" value="SH3 Domains"/>
    <property type="match status" value="1"/>
</dbReference>
<dbReference type="GO" id="GO:0048015">
    <property type="term" value="P:phosphatidylinositol-mediated signaling"/>
    <property type="evidence" value="ECO:0007669"/>
    <property type="project" value="TreeGrafter"/>
</dbReference>
<dbReference type="PANTHER" id="PTHR10336">
    <property type="entry name" value="PHOSPHOINOSITIDE-SPECIFIC PHOSPHOLIPASE C FAMILY PROTEIN"/>
    <property type="match status" value="1"/>
</dbReference>
<dbReference type="Proteomes" id="UP000289886">
    <property type="component" value="Unassembled WGS sequence"/>
</dbReference>
<dbReference type="CDD" id="cd00292">
    <property type="entry name" value="EF1B"/>
    <property type="match status" value="1"/>
</dbReference>
<evidence type="ECO:0000313" key="23">
    <source>
        <dbReference type="EMBL" id="RXM27101.1"/>
    </source>
</evidence>
<dbReference type="Pfam" id="PF00018">
    <property type="entry name" value="SH3_1"/>
    <property type="match status" value="1"/>
</dbReference>
<dbReference type="InterPro" id="IPR000008">
    <property type="entry name" value="C2_dom"/>
</dbReference>
<evidence type="ECO:0000256" key="4">
    <source>
        <dbReference type="ARBA" id="ARBA00022443"/>
    </source>
</evidence>
<evidence type="ECO:0000256" key="6">
    <source>
        <dbReference type="ARBA" id="ARBA00022737"/>
    </source>
</evidence>
<dbReference type="Gene3D" id="2.60.40.150">
    <property type="entry name" value="C2 domain"/>
    <property type="match status" value="1"/>
</dbReference>
<dbReference type="SMART" id="SM00149">
    <property type="entry name" value="PLCYc"/>
    <property type="match status" value="1"/>
</dbReference>
<dbReference type="InterPro" id="IPR035892">
    <property type="entry name" value="C2_domain_sf"/>
</dbReference>
<evidence type="ECO:0000256" key="1">
    <source>
        <dbReference type="ARBA" id="ARBA00001913"/>
    </source>
</evidence>
<evidence type="ECO:0000256" key="10">
    <source>
        <dbReference type="ARBA" id="ARBA00022917"/>
    </source>
</evidence>
<dbReference type="Gene3D" id="3.30.505.10">
    <property type="entry name" value="SH2 domain"/>
    <property type="match status" value="2"/>
</dbReference>
<dbReference type="CDD" id="cd09932">
    <property type="entry name" value="SH2_C-SH2_PLC_gamma_like"/>
    <property type="match status" value="1"/>
</dbReference>
<evidence type="ECO:0000259" key="22">
    <source>
        <dbReference type="PROSITE" id="PS50008"/>
    </source>
</evidence>
<dbReference type="SMART" id="SM00252">
    <property type="entry name" value="SH2"/>
    <property type="match status" value="2"/>
</dbReference>
<comment type="cofactor">
    <cofactor evidence="1">
        <name>Ca(2+)</name>
        <dbReference type="ChEBI" id="CHEBI:29108"/>
    </cofactor>
</comment>
<comment type="catalytic activity">
    <reaction evidence="16">
        <text>a 1,2-diacyl-sn-glycero-3-phospho-(1D-myo-inositol-4,5-bisphosphate) + H2O = 1D-myo-inositol 1,4,5-trisphosphate + a 1,2-diacyl-sn-glycerol + H(+)</text>
        <dbReference type="Rhea" id="RHEA:33179"/>
        <dbReference type="ChEBI" id="CHEBI:15377"/>
        <dbReference type="ChEBI" id="CHEBI:15378"/>
        <dbReference type="ChEBI" id="CHEBI:17815"/>
        <dbReference type="ChEBI" id="CHEBI:58456"/>
        <dbReference type="ChEBI" id="CHEBI:203600"/>
        <dbReference type="EC" id="3.1.4.11"/>
    </reaction>
    <physiologicalReaction direction="left-to-right" evidence="16">
        <dbReference type="Rhea" id="RHEA:33180"/>
    </physiologicalReaction>
</comment>
<feature type="compositionally biased region" description="Basic and acidic residues" evidence="19">
    <location>
        <begin position="1526"/>
        <end position="1540"/>
    </location>
</feature>
<evidence type="ECO:0000256" key="16">
    <source>
        <dbReference type="ARBA" id="ARBA00023674"/>
    </source>
</evidence>
<dbReference type="InterPro" id="IPR001192">
    <property type="entry name" value="PI-PLC_fam"/>
</dbReference>
<dbReference type="CDD" id="cd08592">
    <property type="entry name" value="PI-PLCc_gamma"/>
    <property type="match status" value="1"/>
</dbReference>
<keyword evidence="5" id="KW-0597">Phosphoprotein</keyword>
<evidence type="ECO:0000256" key="9">
    <source>
        <dbReference type="ARBA" id="ARBA00022837"/>
    </source>
</evidence>
<dbReference type="InterPro" id="IPR014717">
    <property type="entry name" value="Transl_elong_EF1B/ribsomal_bS6"/>
</dbReference>
<dbReference type="FunFam" id="2.60.40.150:FF:000067">
    <property type="entry name" value="1-phosphatidylinositol 4,5-bisphosphate phosphodiesterase gamma"/>
    <property type="match status" value="1"/>
</dbReference>
<accession>A0A444TW03</accession>
<dbReference type="InterPro" id="IPR036860">
    <property type="entry name" value="SH2_dom_sf"/>
</dbReference>
<feature type="domain" description="PI-PLC Y-box" evidence="22">
    <location>
        <begin position="1196"/>
        <end position="1313"/>
    </location>
</feature>
<dbReference type="GO" id="GO:0016042">
    <property type="term" value="P:lipid catabolic process"/>
    <property type="evidence" value="ECO:0007669"/>
    <property type="project" value="UniProtKB-KW"/>
</dbReference>
<dbReference type="InterPro" id="IPR035023">
    <property type="entry name" value="PLC-gamma_C-SH2"/>
</dbReference>
<dbReference type="SMART" id="SM00148">
    <property type="entry name" value="PLCXc"/>
    <property type="match status" value="1"/>
</dbReference>
<dbReference type="SMART" id="SM01182">
    <property type="entry name" value="EF-1_beta_acid"/>
    <property type="match status" value="2"/>
</dbReference>
<evidence type="ECO:0000256" key="7">
    <source>
        <dbReference type="ARBA" id="ARBA00022768"/>
    </source>
</evidence>
<dbReference type="Pfam" id="PF00388">
    <property type="entry name" value="PI-PLC-X"/>
    <property type="match status" value="1"/>
</dbReference>
<dbReference type="InterPro" id="IPR017946">
    <property type="entry name" value="PLC-like_Pdiesterase_TIM-brl"/>
</dbReference>
<dbReference type="Gene3D" id="2.30.29.30">
    <property type="entry name" value="Pleckstrin-homology domain (PH domain)/Phosphotyrosine-binding domain (PTB)"/>
    <property type="match status" value="1"/>
</dbReference>
<dbReference type="SMART" id="SM00888">
    <property type="entry name" value="EF1_GNE"/>
    <property type="match status" value="1"/>
</dbReference>
<gene>
    <name evidence="23" type="ORF">EOD39_5661</name>
</gene>
<dbReference type="PROSITE" id="PS50001">
    <property type="entry name" value="SH2"/>
    <property type="match status" value="2"/>
</dbReference>
<dbReference type="Pfam" id="PF00168">
    <property type="entry name" value="C2"/>
    <property type="match status" value="1"/>
</dbReference>
<dbReference type="Gene3D" id="3.30.70.60">
    <property type="match status" value="1"/>
</dbReference>
<dbReference type="FunFam" id="3.30.505.10:FF:000009">
    <property type="entry name" value="1-phosphatidylinositol 4,5-bisphosphate phosphodiesterase gamma"/>
    <property type="match status" value="1"/>
</dbReference>
<dbReference type="GO" id="GO:0010634">
    <property type="term" value="P:positive regulation of epithelial cell migration"/>
    <property type="evidence" value="ECO:0007669"/>
    <property type="project" value="TreeGrafter"/>
</dbReference>
<keyword evidence="10" id="KW-0648">Protein biosynthesis</keyword>
<keyword evidence="9" id="KW-0106">Calcium</keyword>
<dbReference type="InterPro" id="IPR035024">
    <property type="entry name" value="PLC-gamma_N-SH2"/>
</dbReference>
<keyword evidence="12 17" id="KW-0727">SH2 domain</keyword>
<keyword evidence="14" id="KW-0807">Transducer</keyword>
<dbReference type="Gene3D" id="3.20.140.10">
    <property type="entry name" value="nicotinate phosphoribosyltransferase"/>
    <property type="match status" value="1"/>
</dbReference>
<feature type="domain" description="SH2" evidence="20">
    <location>
        <begin position="939"/>
        <end position="1028"/>
    </location>
</feature>
<feature type="domain" description="C2" evidence="21">
    <location>
        <begin position="1314"/>
        <end position="1437"/>
    </location>
</feature>
<dbReference type="InterPro" id="IPR000909">
    <property type="entry name" value="PLipase_C_PInositol-sp_X_dom"/>
</dbReference>
<evidence type="ECO:0000256" key="18">
    <source>
        <dbReference type="RuleBase" id="RU361133"/>
    </source>
</evidence>
<dbReference type="Pfam" id="PF00387">
    <property type="entry name" value="PI-PLC-Y"/>
    <property type="match status" value="1"/>
</dbReference>
<dbReference type="SUPFAM" id="SSF51695">
    <property type="entry name" value="PLC-like phosphodiesterases"/>
    <property type="match status" value="1"/>
</dbReference>
<organism evidence="23 24">
    <name type="scientific">Acipenser ruthenus</name>
    <name type="common">Sterlet sturgeon</name>
    <dbReference type="NCBI Taxonomy" id="7906"/>
    <lineage>
        <taxon>Eukaryota</taxon>
        <taxon>Metazoa</taxon>
        <taxon>Chordata</taxon>
        <taxon>Craniata</taxon>
        <taxon>Vertebrata</taxon>
        <taxon>Euteleostomi</taxon>
        <taxon>Actinopterygii</taxon>
        <taxon>Chondrostei</taxon>
        <taxon>Acipenseriformes</taxon>
        <taxon>Acipenseridae</taxon>
        <taxon>Acipenser</taxon>
    </lineage>
</organism>
<dbReference type="SUPFAM" id="SSF54984">
    <property type="entry name" value="eEF-1beta-like"/>
    <property type="match status" value="1"/>
</dbReference>
<keyword evidence="8 18" id="KW-0378">Hydrolase</keyword>
<dbReference type="SUPFAM" id="SSF50729">
    <property type="entry name" value="PH domain-like"/>
    <property type="match status" value="1"/>
</dbReference>
<dbReference type="Pfam" id="PF10587">
    <property type="entry name" value="EF-1_beta_acid"/>
    <property type="match status" value="1"/>
</dbReference>
<evidence type="ECO:0000256" key="15">
    <source>
        <dbReference type="ARBA" id="ARBA00023288"/>
    </source>
</evidence>
<dbReference type="PROSITE" id="PS50007">
    <property type="entry name" value="PIPLC_X_DOMAIN"/>
    <property type="match status" value="1"/>
</dbReference>
<dbReference type="CDD" id="cd00275">
    <property type="entry name" value="C2_PLC_like"/>
    <property type="match status" value="1"/>
</dbReference>
<dbReference type="EC" id="3.1.4.11" evidence="3 18"/>
<dbReference type="EMBL" id="SCEB01215897">
    <property type="protein sequence ID" value="RXM27101.1"/>
    <property type="molecule type" value="Genomic_DNA"/>
</dbReference>
<dbReference type="CDD" id="cd13362">
    <property type="entry name" value="PH_PLC_gamma"/>
    <property type="match status" value="1"/>
</dbReference>
<dbReference type="PROSITE" id="PS50008">
    <property type="entry name" value="PIPLC_Y_DOMAIN"/>
    <property type="match status" value="1"/>
</dbReference>
<dbReference type="SUPFAM" id="SSF49562">
    <property type="entry name" value="C2 domain (Calcium/lipid-binding domain, CaLB)"/>
    <property type="match status" value="1"/>
</dbReference>
<dbReference type="InterPro" id="IPR011993">
    <property type="entry name" value="PH-like_dom_sf"/>
</dbReference>
<dbReference type="InterPro" id="IPR036028">
    <property type="entry name" value="SH3-like_dom_sf"/>
</dbReference>
<evidence type="ECO:0000259" key="21">
    <source>
        <dbReference type="PROSITE" id="PS50004"/>
    </source>
</evidence>
<dbReference type="PANTHER" id="PTHR10336:SF79">
    <property type="entry name" value="1-PHOSPHATIDYLINOSITOL 4,5-BISPHOSPHATE PHOSPHODIESTERASE GAMMA"/>
    <property type="match status" value="1"/>
</dbReference>
<dbReference type="InterPro" id="IPR001326">
    <property type="entry name" value="Transl_elong_EF1B_B/D_CS"/>
</dbReference>